<evidence type="ECO:0000256" key="8">
    <source>
        <dbReference type="ARBA" id="ARBA00023012"/>
    </source>
</evidence>
<dbReference type="RefSeq" id="WP_254291526.1">
    <property type="nucleotide sequence ID" value="NZ_JAMLDX010000002.1"/>
</dbReference>
<evidence type="ECO:0000313" key="13">
    <source>
        <dbReference type="Proteomes" id="UP001139451"/>
    </source>
</evidence>
<keyword evidence="5" id="KW-0547">Nucleotide-binding</keyword>
<dbReference type="Pfam" id="PF07730">
    <property type="entry name" value="HisKA_3"/>
    <property type="match status" value="1"/>
</dbReference>
<evidence type="ECO:0000256" key="7">
    <source>
        <dbReference type="ARBA" id="ARBA00022840"/>
    </source>
</evidence>
<evidence type="ECO:0000259" key="11">
    <source>
        <dbReference type="Pfam" id="PF07730"/>
    </source>
</evidence>
<keyword evidence="13" id="KW-1185">Reference proteome</keyword>
<feature type="transmembrane region" description="Helical" evidence="10">
    <location>
        <begin position="104"/>
        <end position="137"/>
    </location>
</feature>
<feature type="transmembrane region" description="Helical" evidence="10">
    <location>
        <begin position="76"/>
        <end position="98"/>
    </location>
</feature>
<comment type="catalytic activity">
    <reaction evidence="1">
        <text>ATP + protein L-histidine = ADP + protein N-phospho-L-histidine.</text>
        <dbReference type="EC" id="2.7.13.3"/>
    </reaction>
</comment>
<evidence type="ECO:0000256" key="1">
    <source>
        <dbReference type="ARBA" id="ARBA00000085"/>
    </source>
</evidence>
<dbReference type="GO" id="GO:0000155">
    <property type="term" value="F:phosphorelay sensor kinase activity"/>
    <property type="evidence" value="ECO:0007669"/>
    <property type="project" value="InterPro"/>
</dbReference>
<accession>A0A9X2HEC9</accession>
<evidence type="ECO:0000256" key="6">
    <source>
        <dbReference type="ARBA" id="ARBA00022777"/>
    </source>
</evidence>
<keyword evidence="10" id="KW-1133">Transmembrane helix</keyword>
<dbReference type="GO" id="GO:0005524">
    <property type="term" value="F:ATP binding"/>
    <property type="evidence" value="ECO:0007669"/>
    <property type="project" value="UniProtKB-KW"/>
</dbReference>
<protein>
    <recommendedName>
        <fullName evidence="2">histidine kinase</fullName>
        <ecNumber evidence="2">2.7.13.3</ecNumber>
    </recommendedName>
</protein>
<dbReference type="Gene3D" id="3.30.565.10">
    <property type="entry name" value="Histidine kinase-like ATPase, C-terminal domain"/>
    <property type="match status" value="1"/>
</dbReference>
<dbReference type="PANTHER" id="PTHR24421">
    <property type="entry name" value="NITRATE/NITRITE SENSOR PROTEIN NARX-RELATED"/>
    <property type="match status" value="1"/>
</dbReference>
<keyword evidence="8" id="KW-0902">Two-component regulatory system</keyword>
<proteinExistence type="predicted"/>
<organism evidence="12 13">
    <name type="scientific">Sphingomonas tagetis</name>
    <dbReference type="NCBI Taxonomy" id="2949092"/>
    <lineage>
        <taxon>Bacteria</taxon>
        <taxon>Pseudomonadati</taxon>
        <taxon>Pseudomonadota</taxon>
        <taxon>Alphaproteobacteria</taxon>
        <taxon>Sphingomonadales</taxon>
        <taxon>Sphingomonadaceae</taxon>
        <taxon>Sphingomonas</taxon>
    </lineage>
</organism>
<feature type="region of interest" description="Disordered" evidence="9">
    <location>
        <begin position="1"/>
        <end position="20"/>
    </location>
</feature>
<dbReference type="InterPro" id="IPR036890">
    <property type="entry name" value="HATPase_C_sf"/>
</dbReference>
<dbReference type="EMBL" id="JAMLDX010000002">
    <property type="protein sequence ID" value="MCP3729541.1"/>
    <property type="molecule type" value="Genomic_DNA"/>
</dbReference>
<keyword evidence="10" id="KW-0472">Membrane</keyword>
<dbReference type="SUPFAM" id="SSF55874">
    <property type="entry name" value="ATPase domain of HSP90 chaperone/DNA topoisomerase II/histidine kinase"/>
    <property type="match status" value="1"/>
</dbReference>
<feature type="transmembrane region" description="Helical" evidence="10">
    <location>
        <begin position="149"/>
        <end position="168"/>
    </location>
</feature>
<evidence type="ECO:0000256" key="4">
    <source>
        <dbReference type="ARBA" id="ARBA00022679"/>
    </source>
</evidence>
<evidence type="ECO:0000256" key="9">
    <source>
        <dbReference type="SAM" id="MobiDB-lite"/>
    </source>
</evidence>
<reference evidence="12" key="1">
    <citation type="submission" date="2022-05" db="EMBL/GenBank/DDBJ databases">
        <title>Sphingomonas sp. strain MG17 Genome sequencing and assembly.</title>
        <authorList>
            <person name="Kim I."/>
        </authorList>
    </citation>
    <scope>NUCLEOTIDE SEQUENCE</scope>
    <source>
        <strain evidence="12">MG17</strain>
    </source>
</reference>
<evidence type="ECO:0000313" key="12">
    <source>
        <dbReference type="EMBL" id="MCP3729541.1"/>
    </source>
</evidence>
<dbReference type="GO" id="GO:0016020">
    <property type="term" value="C:membrane"/>
    <property type="evidence" value="ECO:0007669"/>
    <property type="project" value="InterPro"/>
</dbReference>
<sequence length="585" mass="63209">MSAREVPDEAQADVGARVGPPAGRSSIRRVFDRAFDGADGGRAIVVLTRLLLVLIALPLAWRFHEGADRWQLITEAALTVYGSIALAFVLAHLFMWLVDQRLRMLAATLDVLMCGAMLVLCATSPTLYLPFVWFALASAPSRRSLLVRLLLLDLLILLASLSALTGLPGATGDAVWLQFGLVNLAAMMLLGRWTAAARADEEPAEDESWSADVDDPRLVPLDLLAAELTRHVDAPQVLFVWRTADDGPAHVIRADQDRLVRVELTAAQTETLIPSGWSEQAFLFDPAEGAALLRDWRGFVRRAKGPMPQLPAELPFAGEPMCGVPIQAGEMQGHAILLGVGRPSGTLLEAAARTGDAMNAALARQQVLGRWFERAQSSARAAMSRDLHDGITQTLAGLRLKLSALRGRLDGDGGEIGAELEEIVSIIAAEQVNLRALMVARQTGGKDSVDLVALIARRLELLSRQWQVTCRLDPQGATELPVSVNLSMELELLIREAISNAVRYAGAGRFVVSMATRDDRLFLSIKTDGRPPDPAAAADGDERIASRSLERRIVMLGGTAYEEAISAGTLLAIRLPIEKRALPEA</sequence>
<evidence type="ECO:0000256" key="3">
    <source>
        <dbReference type="ARBA" id="ARBA00022553"/>
    </source>
</evidence>
<keyword evidence="10" id="KW-0812">Transmembrane</keyword>
<keyword evidence="6 12" id="KW-0418">Kinase</keyword>
<keyword evidence="7" id="KW-0067">ATP-binding</keyword>
<dbReference type="PANTHER" id="PTHR24421:SF10">
    <property type="entry name" value="NITRATE_NITRITE SENSOR PROTEIN NARQ"/>
    <property type="match status" value="1"/>
</dbReference>
<dbReference type="Gene3D" id="1.20.5.1930">
    <property type="match status" value="1"/>
</dbReference>
<keyword evidence="3" id="KW-0597">Phosphoprotein</keyword>
<gene>
    <name evidence="12" type="ORF">M9978_03790</name>
</gene>
<evidence type="ECO:0000256" key="2">
    <source>
        <dbReference type="ARBA" id="ARBA00012438"/>
    </source>
</evidence>
<evidence type="ECO:0000256" key="5">
    <source>
        <dbReference type="ARBA" id="ARBA00022741"/>
    </source>
</evidence>
<comment type="caution">
    <text evidence="12">The sequence shown here is derived from an EMBL/GenBank/DDBJ whole genome shotgun (WGS) entry which is preliminary data.</text>
</comment>
<evidence type="ECO:0000256" key="10">
    <source>
        <dbReference type="SAM" id="Phobius"/>
    </source>
</evidence>
<name>A0A9X2HEC9_9SPHN</name>
<dbReference type="GO" id="GO:0046983">
    <property type="term" value="F:protein dimerization activity"/>
    <property type="evidence" value="ECO:0007669"/>
    <property type="project" value="InterPro"/>
</dbReference>
<dbReference type="InterPro" id="IPR011712">
    <property type="entry name" value="Sig_transdc_His_kin_sub3_dim/P"/>
</dbReference>
<feature type="domain" description="Signal transduction histidine kinase subgroup 3 dimerisation and phosphoacceptor" evidence="11">
    <location>
        <begin position="380"/>
        <end position="438"/>
    </location>
</feature>
<feature type="transmembrane region" description="Helical" evidence="10">
    <location>
        <begin position="43"/>
        <end position="64"/>
    </location>
</feature>
<feature type="transmembrane region" description="Helical" evidence="10">
    <location>
        <begin position="174"/>
        <end position="191"/>
    </location>
</feature>
<dbReference type="InterPro" id="IPR050482">
    <property type="entry name" value="Sensor_HK_TwoCompSys"/>
</dbReference>
<dbReference type="EC" id="2.7.13.3" evidence="2"/>
<keyword evidence="4" id="KW-0808">Transferase</keyword>
<dbReference type="AlphaFoldDB" id="A0A9X2HEC9"/>
<dbReference type="Proteomes" id="UP001139451">
    <property type="component" value="Unassembled WGS sequence"/>
</dbReference>